<accession>A0A926KUP0</accession>
<gene>
    <name evidence="2" type="ORF">ICC18_26555</name>
</gene>
<proteinExistence type="predicted"/>
<dbReference type="GO" id="GO:0032259">
    <property type="term" value="P:methylation"/>
    <property type="evidence" value="ECO:0007669"/>
    <property type="project" value="UniProtKB-KW"/>
</dbReference>
<sequence length="201" mass="22741">MDKEQLQELYQQESYYWGKEPNNLVKLISQFGAAGGFAVDLGAGEGRDSVYLAHQGYNVLAVDLAPAGLDKVLRLASEFGVSLDVEEGDINDFQPRQPVDLLYTIGALQYVRPDRRDEQFANWKANTRPGGLHVLFAFNEHREVAIAPDWGRNEFLYAQGELQAYYADWERLYVEEYVFDCQSSGIPHQHAATVLIARKPL</sequence>
<evidence type="ECO:0000313" key="3">
    <source>
        <dbReference type="Proteomes" id="UP000650466"/>
    </source>
</evidence>
<dbReference type="Pfam" id="PF03848">
    <property type="entry name" value="TehB"/>
    <property type="match status" value="1"/>
</dbReference>
<name>A0A926KUP0_9BACL</name>
<dbReference type="EMBL" id="JACVVD010000012">
    <property type="protein sequence ID" value="MBD0383643.1"/>
    <property type="molecule type" value="Genomic_DNA"/>
</dbReference>
<keyword evidence="3" id="KW-1185">Reference proteome</keyword>
<dbReference type="Gene3D" id="3.40.50.150">
    <property type="entry name" value="Vaccinia Virus protein VP39"/>
    <property type="match status" value="1"/>
</dbReference>
<feature type="domain" description="Tellurite resistance methyltransferase TehB-like" evidence="1">
    <location>
        <begin position="36"/>
        <end position="177"/>
    </location>
</feature>
<reference evidence="2" key="1">
    <citation type="submission" date="2020-09" db="EMBL/GenBank/DDBJ databases">
        <title>Draft Genome Sequence of Paenibacillus sp. WST5.</title>
        <authorList>
            <person name="Bao Z."/>
        </authorList>
    </citation>
    <scope>NUCLEOTIDE SEQUENCE</scope>
    <source>
        <strain evidence="2">WST5</strain>
    </source>
</reference>
<protein>
    <submittedName>
        <fullName evidence="2">Methyltransferase domain-containing protein</fullName>
    </submittedName>
</protein>
<keyword evidence="2" id="KW-0489">Methyltransferase</keyword>
<dbReference type="SUPFAM" id="SSF53335">
    <property type="entry name" value="S-adenosyl-L-methionine-dependent methyltransferases"/>
    <property type="match status" value="1"/>
</dbReference>
<dbReference type="InterPro" id="IPR015985">
    <property type="entry name" value="TehB-like_dom"/>
</dbReference>
<dbReference type="CDD" id="cd02440">
    <property type="entry name" value="AdoMet_MTases"/>
    <property type="match status" value="1"/>
</dbReference>
<dbReference type="AlphaFoldDB" id="A0A926KUP0"/>
<evidence type="ECO:0000259" key="1">
    <source>
        <dbReference type="Pfam" id="PF03848"/>
    </source>
</evidence>
<dbReference type="GO" id="GO:0008168">
    <property type="term" value="F:methyltransferase activity"/>
    <property type="evidence" value="ECO:0007669"/>
    <property type="project" value="UniProtKB-KW"/>
</dbReference>
<dbReference type="RefSeq" id="WP_188177432.1">
    <property type="nucleotide sequence ID" value="NZ_JACVVD010000012.1"/>
</dbReference>
<comment type="caution">
    <text evidence="2">The sequence shown here is derived from an EMBL/GenBank/DDBJ whole genome shotgun (WGS) entry which is preliminary data.</text>
</comment>
<dbReference type="Proteomes" id="UP000650466">
    <property type="component" value="Unassembled WGS sequence"/>
</dbReference>
<dbReference type="InterPro" id="IPR029063">
    <property type="entry name" value="SAM-dependent_MTases_sf"/>
</dbReference>
<keyword evidence="2" id="KW-0808">Transferase</keyword>
<organism evidence="2 3">
    <name type="scientific">Paenibacillus sedimenti</name>
    <dbReference type="NCBI Taxonomy" id="2770274"/>
    <lineage>
        <taxon>Bacteria</taxon>
        <taxon>Bacillati</taxon>
        <taxon>Bacillota</taxon>
        <taxon>Bacilli</taxon>
        <taxon>Bacillales</taxon>
        <taxon>Paenibacillaceae</taxon>
        <taxon>Paenibacillus</taxon>
    </lineage>
</organism>
<evidence type="ECO:0000313" key="2">
    <source>
        <dbReference type="EMBL" id="MBD0383643.1"/>
    </source>
</evidence>